<gene>
    <name evidence="2" type="ORF">PHLCEN_2v2680</name>
</gene>
<dbReference type="EMBL" id="MLYV02000251">
    <property type="protein sequence ID" value="PSS29839.1"/>
    <property type="molecule type" value="Genomic_DNA"/>
</dbReference>
<keyword evidence="1" id="KW-1133">Transmembrane helix</keyword>
<protein>
    <submittedName>
        <fullName evidence="2">Uncharacterized protein</fullName>
    </submittedName>
</protein>
<evidence type="ECO:0000313" key="2">
    <source>
        <dbReference type="EMBL" id="PSS29839.1"/>
    </source>
</evidence>
<keyword evidence="1" id="KW-0812">Transmembrane</keyword>
<accession>A0A2R6RIJ2</accession>
<feature type="transmembrane region" description="Helical" evidence="1">
    <location>
        <begin position="86"/>
        <end position="110"/>
    </location>
</feature>
<reference evidence="2 3" key="1">
    <citation type="submission" date="2018-02" db="EMBL/GenBank/DDBJ databases">
        <title>Genome sequence of the basidiomycete white-rot fungus Phlebia centrifuga.</title>
        <authorList>
            <person name="Granchi Z."/>
            <person name="Peng M."/>
            <person name="de Vries R.P."/>
            <person name="Hilden K."/>
            <person name="Makela M.R."/>
            <person name="Grigoriev I."/>
            <person name="Riley R."/>
        </authorList>
    </citation>
    <scope>NUCLEOTIDE SEQUENCE [LARGE SCALE GENOMIC DNA]</scope>
    <source>
        <strain evidence="2 3">FBCC195</strain>
    </source>
</reference>
<dbReference type="STRING" id="98765.A0A2R6RIJ2"/>
<keyword evidence="3" id="KW-1185">Reference proteome</keyword>
<keyword evidence="1" id="KW-0472">Membrane</keyword>
<proteinExistence type="predicted"/>
<dbReference type="Proteomes" id="UP000186601">
    <property type="component" value="Unassembled WGS sequence"/>
</dbReference>
<evidence type="ECO:0000313" key="3">
    <source>
        <dbReference type="Proteomes" id="UP000186601"/>
    </source>
</evidence>
<name>A0A2R6RIJ2_9APHY</name>
<evidence type="ECO:0000256" key="1">
    <source>
        <dbReference type="SAM" id="Phobius"/>
    </source>
</evidence>
<organism evidence="2 3">
    <name type="scientific">Hermanssonia centrifuga</name>
    <dbReference type="NCBI Taxonomy" id="98765"/>
    <lineage>
        <taxon>Eukaryota</taxon>
        <taxon>Fungi</taxon>
        <taxon>Dikarya</taxon>
        <taxon>Basidiomycota</taxon>
        <taxon>Agaricomycotina</taxon>
        <taxon>Agaricomycetes</taxon>
        <taxon>Polyporales</taxon>
        <taxon>Meruliaceae</taxon>
        <taxon>Hermanssonia</taxon>
    </lineage>
</organism>
<dbReference type="AlphaFoldDB" id="A0A2R6RIJ2"/>
<sequence length="176" mass="20015">MATDWKNYLKDGVRNKFYENLIEDIKAENLIDPQTQVDFKAIGELKNLVQVIKDHTSDGDNVVQLVIYFDKAHLLFKVGMKSQRPLFFILLSVLNEYCLHPLFAIFLLTVSHIGHLAPSQSKFTSAHAIATETHQPPITELPFDCAPPGYLPVKPYTLAVEDITKIPFMAWFGRPM</sequence>
<comment type="caution">
    <text evidence="2">The sequence shown here is derived from an EMBL/GenBank/DDBJ whole genome shotgun (WGS) entry which is preliminary data.</text>
</comment>